<reference evidence="3" key="1">
    <citation type="submission" date="2022-11" db="EMBL/GenBank/DDBJ databases">
        <title>Centuries of genome instability and evolution in soft-shell clam transmissible cancer (bioRxiv).</title>
        <authorList>
            <person name="Hart S.F.M."/>
            <person name="Yonemitsu M.A."/>
            <person name="Giersch R.M."/>
            <person name="Beal B.F."/>
            <person name="Arriagada G."/>
            <person name="Davis B.W."/>
            <person name="Ostrander E.A."/>
            <person name="Goff S.P."/>
            <person name="Metzger M.J."/>
        </authorList>
    </citation>
    <scope>NUCLEOTIDE SEQUENCE</scope>
    <source>
        <strain evidence="3">MELC-2E11</strain>
        <tissue evidence="3">Siphon/mantle</tissue>
    </source>
</reference>
<evidence type="ECO:0000313" key="3">
    <source>
        <dbReference type="EMBL" id="WAR00878.1"/>
    </source>
</evidence>
<feature type="region of interest" description="Disordered" evidence="1">
    <location>
        <begin position="130"/>
        <end position="157"/>
    </location>
</feature>
<dbReference type="Pfam" id="PF03417">
    <property type="entry name" value="AAT"/>
    <property type="match status" value="1"/>
</dbReference>
<organism evidence="3 4">
    <name type="scientific">Mya arenaria</name>
    <name type="common">Soft-shell clam</name>
    <dbReference type="NCBI Taxonomy" id="6604"/>
    <lineage>
        <taxon>Eukaryota</taxon>
        <taxon>Metazoa</taxon>
        <taxon>Spiralia</taxon>
        <taxon>Lophotrochozoa</taxon>
        <taxon>Mollusca</taxon>
        <taxon>Bivalvia</taxon>
        <taxon>Autobranchia</taxon>
        <taxon>Heteroconchia</taxon>
        <taxon>Euheterodonta</taxon>
        <taxon>Imparidentia</taxon>
        <taxon>Neoheterodontei</taxon>
        <taxon>Myida</taxon>
        <taxon>Myoidea</taxon>
        <taxon>Myidae</taxon>
        <taxon>Mya</taxon>
    </lineage>
</organism>
<dbReference type="EMBL" id="CP111014">
    <property type="protein sequence ID" value="WAR00878.1"/>
    <property type="molecule type" value="Genomic_DNA"/>
</dbReference>
<dbReference type="Proteomes" id="UP001164746">
    <property type="component" value="Chromosome 3"/>
</dbReference>
<feature type="domain" description="Peptidase C45 hydrolase" evidence="2">
    <location>
        <begin position="334"/>
        <end position="412"/>
    </location>
</feature>
<evidence type="ECO:0000256" key="1">
    <source>
        <dbReference type="SAM" id="MobiDB-lite"/>
    </source>
</evidence>
<evidence type="ECO:0000259" key="2">
    <source>
        <dbReference type="Pfam" id="PF03417"/>
    </source>
</evidence>
<dbReference type="PANTHER" id="PTHR34180">
    <property type="entry name" value="PEPTIDASE C45"/>
    <property type="match status" value="1"/>
</dbReference>
<name>A0ABY7DW35_MYAAR</name>
<dbReference type="InterPro" id="IPR005079">
    <property type="entry name" value="Peptidase_C45_hydrolase"/>
</dbReference>
<keyword evidence="4" id="KW-1185">Reference proteome</keyword>
<dbReference type="InterPro" id="IPR047801">
    <property type="entry name" value="Peptidase_C45"/>
</dbReference>
<gene>
    <name evidence="3" type="ORF">MAR_025250</name>
</gene>
<sequence>MARYHQITANSYYEAGKSLGSLKASEIKRVLGDYKSSDFRCAVLRYLATEEGQRQYKELNNTVRMRCAEYVDELQGVADGSDCDYNDLFEMNVDCEMTAAIELVPVASHGVSYLAYMDGCTNVSIQTPGGNVNHLDPDRDAWEKRSPGTATTQNSGGGLNDLLRQILSDTHDVKFPVYRSGLEPDYLATAGTGVYNVAAGSCDVYFNMASDGPPDFSFTVPKSTGSLKASEIKRVLGDYKSSDFRRAVLRFLATEEGHRQYKELNNTVRMRCAEYVDELQGVADGSDCDYNDLFEMNVDCEMTAAIALVPVASHGVSYWAYMDGCTNVSIQTPGGNVYFGHTEDISPQMKDLSCMVTMEIRDGNNQVIEHWTDFVVPGLLPGSKFGFNKHGVMFGHNNVYQQGLNAAGIRIASAFSFNFLERTTKGFHVKNTLIEAAGCSSTKPMVAADHLDPDRDPWEERSPGTATTQNSGGGLNDLLRQILSDTHDVKFPVYRSGLEPDYLATAGTGVYNVAAGSCDVYFNMASDGPPDFSFIVPKSTKNV</sequence>
<dbReference type="Gene3D" id="1.10.10.2120">
    <property type="match status" value="2"/>
</dbReference>
<feature type="region of interest" description="Disordered" evidence="1">
    <location>
        <begin position="449"/>
        <end position="475"/>
    </location>
</feature>
<accession>A0ABY7DW35</accession>
<feature type="compositionally biased region" description="Basic and acidic residues" evidence="1">
    <location>
        <begin position="449"/>
        <end position="462"/>
    </location>
</feature>
<evidence type="ECO:0000313" key="4">
    <source>
        <dbReference type="Proteomes" id="UP001164746"/>
    </source>
</evidence>
<proteinExistence type="predicted"/>
<dbReference type="Gene3D" id="3.60.60.10">
    <property type="entry name" value="Penicillin V Acylase, Chain A"/>
    <property type="match status" value="1"/>
</dbReference>
<protein>
    <recommendedName>
        <fullName evidence="2">Peptidase C45 hydrolase domain-containing protein</fullName>
    </recommendedName>
</protein>
<dbReference type="PANTHER" id="PTHR34180:SF1">
    <property type="entry name" value="BETA-ALANYL-DOPAMINE_CARCININE HYDROLASE"/>
    <property type="match status" value="1"/>
</dbReference>
<feature type="compositionally biased region" description="Basic and acidic residues" evidence="1">
    <location>
        <begin position="135"/>
        <end position="146"/>
    </location>
</feature>